<dbReference type="Pfam" id="PF03643">
    <property type="entry name" value="Vps26"/>
    <property type="match status" value="1"/>
</dbReference>
<comment type="caution">
    <text evidence="2">The sequence shown here is derived from an EMBL/GenBank/DDBJ whole genome shotgun (WGS) entry which is preliminary data.</text>
</comment>
<evidence type="ECO:0000256" key="1">
    <source>
        <dbReference type="ARBA" id="ARBA00009100"/>
    </source>
</evidence>
<accession>A0ABV0P7Z6</accession>
<sequence length="132" mass="14966">VNLNVKQGGKRLEHQGIRIEFVGQIELFSDKSNTHEFVDLVKELALPGELTQNRSYDFEFMQVEKPYESYTGANVRLRIKIQHMELQLIKKEITGIGPSTTTETETVAKYEIMDGAPVKGESIPIRLFLAGQ</sequence>
<keyword evidence="3" id="KW-1185">Reference proteome</keyword>
<protein>
    <submittedName>
        <fullName evidence="2">Vacuolar protein sorting-associated protein 26A</fullName>
    </submittedName>
</protein>
<evidence type="ECO:0000313" key="3">
    <source>
        <dbReference type="Proteomes" id="UP001476798"/>
    </source>
</evidence>
<dbReference type="EMBL" id="JAHRIO010063244">
    <property type="protein sequence ID" value="MEQ2179563.1"/>
    <property type="molecule type" value="Genomic_DNA"/>
</dbReference>
<comment type="similarity">
    <text evidence="1">Belongs to the VPS26 family.</text>
</comment>
<dbReference type="InterPro" id="IPR028934">
    <property type="entry name" value="Vps26-related"/>
</dbReference>
<evidence type="ECO:0000313" key="2">
    <source>
        <dbReference type="EMBL" id="MEQ2179563.1"/>
    </source>
</evidence>
<dbReference type="InterPro" id="IPR014752">
    <property type="entry name" value="Arrestin-like_C"/>
</dbReference>
<proteinExistence type="inferred from homology"/>
<dbReference type="Proteomes" id="UP001476798">
    <property type="component" value="Unassembled WGS sequence"/>
</dbReference>
<reference evidence="2 3" key="1">
    <citation type="submission" date="2021-06" db="EMBL/GenBank/DDBJ databases">
        <authorList>
            <person name="Palmer J.M."/>
        </authorList>
    </citation>
    <scope>NUCLEOTIDE SEQUENCE [LARGE SCALE GENOMIC DNA]</scope>
    <source>
        <strain evidence="2 3">GA_2019</strain>
        <tissue evidence="2">Muscle</tissue>
    </source>
</reference>
<name>A0ABV0P7Z6_9TELE</name>
<feature type="non-terminal residue" evidence="2">
    <location>
        <position position="1"/>
    </location>
</feature>
<dbReference type="PANTHER" id="PTHR12233">
    <property type="entry name" value="VACUOLAR PROTEIN SORTING 26 RELATED"/>
    <property type="match status" value="1"/>
</dbReference>
<dbReference type="Gene3D" id="2.60.40.640">
    <property type="match status" value="1"/>
</dbReference>
<organism evidence="2 3">
    <name type="scientific">Goodea atripinnis</name>
    <dbReference type="NCBI Taxonomy" id="208336"/>
    <lineage>
        <taxon>Eukaryota</taxon>
        <taxon>Metazoa</taxon>
        <taxon>Chordata</taxon>
        <taxon>Craniata</taxon>
        <taxon>Vertebrata</taxon>
        <taxon>Euteleostomi</taxon>
        <taxon>Actinopterygii</taxon>
        <taxon>Neopterygii</taxon>
        <taxon>Teleostei</taxon>
        <taxon>Neoteleostei</taxon>
        <taxon>Acanthomorphata</taxon>
        <taxon>Ovalentaria</taxon>
        <taxon>Atherinomorphae</taxon>
        <taxon>Cyprinodontiformes</taxon>
        <taxon>Goodeidae</taxon>
        <taxon>Goodea</taxon>
    </lineage>
</organism>
<gene>
    <name evidence="2" type="primary">VPS26A</name>
    <name evidence="2" type="ORF">GOODEAATRI_026438</name>
</gene>